<proteinExistence type="predicted"/>
<reference evidence="1 2" key="1">
    <citation type="journal article" date="2019" name="Mol. Biol. Evol.">
        <title>Blast fungal genomes show frequent chromosomal changes, gene gains and losses, and effector gene turnover.</title>
        <authorList>
            <person name="Gomez Luciano L.B."/>
            <person name="Jason Tsai I."/>
            <person name="Chuma I."/>
            <person name="Tosa Y."/>
            <person name="Chen Y.H."/>
            <person name="Li J.Y."/>
            <person name="Li M.Y."/>
            <person name="Jade Lu M.Y."/>
            <person name="Nakayashiki H."/>
            <person name="Li W.H."/>
        </authorList>
    </citation>
    <scope>NUCLEOTIDE SEQUENCE [LARGE SCALE GENOMIC DNA]</scope>
    <source>
        <strain evidence="1">MZ5-1-6</strain>
    </source>
</reference>
<dbReference type="Proteomes" id="UP000294847">
    <property type="component" value="Chromosome 6"/>
</dbReference>
<accession>A0A4P7NPA3</accession>
<gene>
    <name evidence="1" type="ORF">PoMZ_05683</name>
</gene>
<dbReference type="EMBL" id="CP034209">
    <property type="protein sequence ID" value="QBZ63992.1"/>
    <property type="molecule type" value="Genomic_DNA"/>
</dbReference>
<organism evidence="1 2">
    <name type="scientific">Pyricularia oryzae</name>
    <name type="common">Rice blast fungus</name>
    <name type="synonym">Magnaporthe oryzae</name>
    <dbReference type="NCBI Taxonomy" id="318829"/>
    <lineage>
        <taxon>Eukaryota</taxon>
        <taxon>Fungi</taxon>
        <taxon>Dikarya</taxon>
        <taxon>Ascomycota</taxon>
        <taxon>Pezizomycotina</taxon>
        <taxon>Sordariomycetes</taxon>
        <taxon>Sordariomycetidae</taxon>
        <taxon>Magnaporthales</taxon>
        <taxon>Pyriculariaceae</taxon>
        <taxon>Pyricularia</taxon>
    </lineage>
</organism>
<protein>
    <submittedName>
        <fullName evidence="1">Uncharacterized protein</fullName>
    </submittedName>
</protein>
<sequence length="55" mass="6363">MGSDQDRKFSWLITIDYCPSAFCRRGQRPECTLRSLLELLPGYLRLSSLLLQFPA</sequence>
<name>A0A4P7NPA3_PYROR</name>
<dbReference type="AlphaFoldDB" id="A0A4P7NPA3"/>
<evidence type="ECO:0000313" key="1">
    <source>
        <dbReference type="EMBL" id="QBZ63992.1"/>
    </source>
</evidence>
<evidence type="ECO:0000313" key="2">
    <source>
        <dbReference type="Proteomes" id="UP000294847"/>
    </source>
</evidence>